<dbReference type="Gene3D" id="3.40.50.410">
    <property type="entry name" value="von Willebrand factor, type A domain"/>
    <property type="match status" value="1"/>
</dbReference>
<gene>
    <name evidence="2" type="ORF">ENQ76_00110</name>
</gene>
<proteinExistence type="predicted"/>
<organism evidence="2">
    <name type="scientific">Schlesneria paludicola</name>
    <dbReference type="NCBI Taxonomy" id="360056"/>
    <lineage>
        <taxon>Bacteria</taxon>
        <taxon>Pseudomonadati</taxon>
        <taxon>Planctomycetota</taxon>
        <taxon>Planctomycetia</taxon>
        <taxon>Planctomycetales</taxon>
        <taxon>Planctomycetaceae</taxon>
        <taxon>Schlesneria</taxon>
    </lineage>
</organism>
<dbReference type="PANTHER" id="PTHR33608">
    <property type="entry name" value="BLL2464 PROTEIN"/>
    <property type="match status" value="1"/>
</dbReference>
<dbReference type="InterPro" id="IPR002881">
    <property type="entry name" value="DUF58"/>
</dbReference>
<feature type="domain" description="DUF58" evidence="1">
    <location>
        <begin position="49"/>
        <end position="239"/>
    </location>
</feature>
<accession>A0A7C2JYC7</accession>
<evidence type="ECO:0000259" key="1">
    <source>
        <dbReference type="Pfam" id="PF01882"/>
    </source>
</evidence>
<reference evidence="2" key="1">
    <citation type="journal article" date="2020" name="mSystems">
        <title>Genome- and Community-Level Interaction Insights into Carbon Utilization and Element Cycling Functions of Hydrothermarchaeota in Hydrothermal Sediment.</title>
        <authorList>
            <person name="Zhou Z."/>
            <person name="Liu Y."/>
            <person name="Xu W."/>
            <person name="Pan J."/>
            <person name="Luo Z.H."/>
            <person name="Li M."/>
        </authorList>
    </citation>
    <scope>NUCLEOTIDE SEQUENCE [LARGE SCALE GENOMIC DNA]</scope>
    <source>
        <strain evidence="2">SpSt-339</strain>
    </source>
</reference>
<dbReference type="InterPro" id="IPR036465">
    <property type="entry name" value="vWFA_dom_sf"/>
</dbReference>
<protein>
    <submittedName>
        <fullName evidence="2">DUF58 domain-containing protein</fullName>
    </submittedName>
</protein>
<sequence length="301" mass="34086">MSTAAPPLDDPTALAQFGRLEVVARLLVEGYLLGQHKSPFKGTSVEFVEHRQYTPGDELRHIDWRAYAKTGEYYVKQFEEETNLRAYLLVDVSGSMAYAGSTLSKLNYAKTAAAALAYLLLTQRDACGLVTFADRVLDRREPKSQQATFPELAQLLEARPASREGRIGAVLSELLPSLKRRSLVWLLTDGFDDPNALAETLKQFRAHGHDLVFLQISAPEEETFPFRRPTLFRDLEAPVQHRPVDPLQLRRSYLERYQSFCETLQRNCTAAGVDHVKLVTNEPYHRALGTYLAYRTQRAGR</sequence>
<comment type="caution">
    <text evidence="2">The sequence shown here is derived from an EMBL/GenBank/DDBJ whole genome shotgun (WGS) entry which is preliminary data.</text>
</comment>
<dbReference type="CDD" id="cd00198">
    <property type="entry name" value="vWFA"/>
    <property type="match status" value="1"/>
</dbReference>
<dbReference type="AlphaFoldDB" id="A0A7C2JYC7"/>
<dbReference type="EMBL" id="DSOK01000004">
    <property type="protein sequence ID" value="HEN13858.1"/>
    <property type="molecule type" value="Genomic_DNA"/>
</dbReference>
<dbReference type="SUPFAM" id="SSF53300">
    <property type="entry name" value="vWA-like"/>
    <property type="match status" value="1"/>
</dbReference>
<name>A0A7C2JYC7_9PLAN</name>
<dbReference type="PANTHER" id="PTHR33608:SF7">
    <property type="entry name" value="DUF58 DOMAIN-CONTAINING PROTEIN"/>
    <property type="match status" value="1"/>
</dbReference>
<evidence type="ECO:0000313" key="2">
    <source>
        <dbReference type="EMBL" id="HEN13858.1"/>
    </source>
</evidence>
<dbReference type="Pfam" id="PF01882">
    <property type="entry name" value="DUF58"/>
    <property type="match status" value="1"/>
</dbReference>